<dbReference type="Proteomes" id="UP000331127">
    <property type="component" value="Unassembled WGS sequence"/>
</dbReference>
<dbReference type="PANTHER" id="PTHR43658:SF8">
    <property type="entry name" value="17-BETA-HYDROXYSTEROID DEHYDROGENASE 14-RELATED"/>
    <property type="match status" value="1"/>
</dbReference>
<dbReference type="Gene3D" id="3.40.50.720">
    <property type="entry name" value="NAD(P)-binding Rossmann-like Domain"/>
    <property type="match status" value="1"/>
</dbReference>
<dbReference type="SUPFAM" id="SSF51735">
    <property type="entry name" value="NAD(P)-binding Rossmann-fold domains"/>
    <property type="match status" value="1"/>
</dbReference>
<dbReference type="PROSITE" id="PS00061">
    <property type="entry name" value="ADH_SHORT"/>
    <property type="match status" value="1"/>
</dbReference>
<evidence type="ECO:0000313" key="5">
    <source>
        <dbReference type="Proteomes" id="UP000331127"/>
    </source>
</evidence>
<organism evidence="4 5">
    <name type="scientific">Acrocarpospora macrocephala</name>
    <dbReference type="NCBI Taxonomy" id="150177"/>
    <lineage>
        <taxon>Bacteria</taxon>
        <taxon>Bacillati</taxon>
        <taxon>Actinomycetota</taxon>
        <taxon>Actinomycetes</taxon>
        <taxon>Streptosporangiales</taxon>
        <taxon>Streptosporangiaceae</taxon>
        <taxon>Acrocarpospora</taxon>
    </lineage>
</organism>
<dbReference type="InterPro" id="IPR036291">
    <property type="entry name" value="NAD(P)-bd_dom_sf"/>
</dbReference>
<evidence type="ECO:0000259" key="3">
    <source>
        <dbReference type="SMART" id="SM00822"/>
    </source>
</evidence>
<dbReference type="RefSeq" id="WP_155360989.1">
    <property type="nucleotide sequence ID" value="NZ_BAAAHL010000033.1"/>
</dbReference>
<accession>A0A5M3X5I7</accession>
<evidence type="ECO:0000313" key="4">
    <source>
        <dbReference type="EMBL" id="GES15906.1"/>
    </source>
</evidence>
<dbReference type="OrthoDB" id="9795647at2"/>
<dbReference type="Pfam" id="PF00106">
    <property type="entry name" value="adh_short"/>
    <property type="match status" value="1"/>
</dbReference>
<reference evidence="4 5" key="1">
    <citation type="submission" date="2019-10" db="EMBL/GenBank/DDBJ databases">
        <title>Whole genome shotgun sequence of Acrocarpospora macrocephala NBRC 16266.</title>
        <authorList>
            <person name="Ichikawa N."/>
            <person name="Kimura A."/>
            <person name="Kitahashi Y."/>
            <person name="Komaki H."/>
            <person name="Oguchi A."/>
        </authorList>
    </citation>
    <scope>NUCLEOTIDE SEQUENCE [LARGE SCALE GENOMIC DNA]</scope>
    <source>
        <strain evidence="4 5">NBRC 16266</strain>
    </source>
</reference>
<sequence>MSNKSPVYVVTGGAGGLGGATARRLADRGATVVVTDIVAVDETAAKARWGEGITFVQGDVCSETDLAGVFDIAADRGPLRGLVHCPGKGFPRRIVDREGIPFPLDQFENALRLNLVGTFNALRLAAAHMAGNQPDEGERGSVVMTASVAAWDGQVGQIAYAAAKSGVVGMTLCAARDLSDLGIRVNTIAPGIFDTPLLARFGAEVRERLAATVTFPRRLGDPEEYASLADELLHNRYLNGEVIRLDGAIRMAAR</sequence>
<protein>
    <submittedName>
        <fullName evidence="4">3-hydroxy-2-methylbutyryl-CoA dehydrogenase</fullName>
    </submittedName>
</protein>
<keyword evidence="5" id="KW-1185">Reference proteome</keyword>
<keyword evidence="2" id="KW-0560">Oxidoreductase</keyword>
<name>A0A5M3X5I7_9ACTN</name>
<dbReference type="PRINTS" id="PR00081">
    <property type="entry name" value="GDHRDH"/>
</dbReference>
<feature type="domain" description="Ketoreductase" evidence="3">
    <location>
        <begin position="6"/>
        <end position="195"/>
    </location>
</feature>
<dbReference type="GO" id="GO:0016491">
    <property type="term" value="F:oxidoreductase activity"/>
    <property type="evidence" value="ECO:0007669"/>
    <property type="project" value="UniProtKB-KW"/>
</dbReference>
<dbReference type="InterPro" id="IPR020904">
    <property type="entry name" value="Sc_DH/Rdtase_CS"/>
</dbReference>
<dbReference type="InterPro" id="IPR057326">
    <property type="entry name" value="KR_dom"/>
</dbReference>
<comment type="similarity">
    <text evidence="1">Belongs to the short-chain dehydrogenases/reductases (SDR) family.</text>
</comment>
<evidence type="ECO:0000256" key="1">
    <source>
        <dbReference type="ARBA" id="ARBA00006484"/>
    </source>
</evidence>
<dbReference type="EMBL" id="BLAE01000086">
    <property type="protein sequence ID" value="GES15906.1"/>
    <property type="molecule type" value="Genomic_DNA"/>
</dbReference>
<comment type="caution">
    <text evidence="4">The sequence shown here is derived from an EMBL/GenBank/DDBJ whole genome shotgun (WGS) entry which is preliminary data.</text>
</comment>
<dbReference type="PANTHER" id="PTHR43658">
    <property type="entry name" value="SHORT-CHAIN DEHYDROGENASE/REDUCTASE"/>
    <property type="match status" value="1"/>
</dbReference>
<evidence type="ECO:0000256" key="2">
    <source>
        <dbReference type="ARBA" id="ARBA00023002"/>
    </source>
</evidence>
<proteinExistence type="inferred from homology"/>
<dbReference type="InterPro" id="IPR002347">
    <property type="entry name" value="SDR_fam"/>
</dbReference>
<dbReference type="SMART" id="SM00822">
    <property type="entry name" value="PKS_KR"/>
    <property type="match status" value="1"/>
</dbReference>
<dbReference type="AlphaFoldDB" id="A0A5M3X5I7"/>
<gene>
    <name evidence="4" type="ORF">Amac_095040</name>
</gene>